<accession>B4REL5</accession>
<evidence type="ECO:0000313" key="5">
    <source>
        <dbReference type="EMBL" id="ACG78541.1"/>
    </source>
</evidence>
<dbReference type="KEGG" id="pzu:PHZ_c2130"/>
<dbReference type="InterPro" id="IPR000524">
    <property type="entry name" value="Tscrpt_reg_HTH_GntR"/>
</dbReference>
<feature type="domain" description="HTH gntR-type" evidence="4">
    <location>
        <begin position="2"/>
        <end position="69"/>
    </location>
</feature>
<protein>
    <submittedName>
        <fullName evidence="5">Transcriptional regulator, GntR family</fullName>
    </submittedName>
</protein>
<keyword evidence="6" id="KW-1185">Reference proteome</keyword>
<sequence length="229" mass="24944">MADAVERAYRTIRDGIMNGLYPQGAHITAQDLAAASGLSRTPVREAMRRLQSEGLIVIYPNRGAFVASWNERDIHKIYDLRVLLEGYAAEAAALEADEAAVAELTRLAREMADAVERQDADVVDQVAQINSDFHRLVIAAAANPRLDVALASIVEVPLVLRTFRRYSLEEMRRSAAQHLELVAAIAARDGVWARSVMTSHILSGRNALLRSFATEAASQAQAAPDRAAG</sequence>
<dbReference type="EMBL" id="CP000747">
    <property type="protein sequence ID" value="ACG78541.1"/>
    <property type="molecule type" value="Genomic_DNA"/>
</dbReference>
<dbReference type="AlphaFoldDB" id="B4REL5"/>
<evidence type="ECO:0000256" key="2">
    <source>
        <dbReference type="ARBA" id="ARBA00023125"/>
    </source>
</evidence>
<proteinExistence type="predicted"/>
<dbReference type="SMART" id="SM00895">
    <property type="entry name" value="FCD"/>
    <property type="match status" value="1"/>
</dbReference>
<dbReference type="Pfam" id="PF07729">
    <property type="entry name" value="FCD"/>
    <property type="match status" value="1"/>
</dbReference>
<dbReference type="RefSeq" id="WP_012522683.1">
    <property type="nucleotide sequence ID" value="NC_011144.1"/>
</dbReference>
<dbReference type="PANTHER" id="PTHR43537">
    <property type="entry name" value="TRANSCRIPTIONAL REGULATOR, GNTR FAMILY"/>
    <property type="match status" value="1"/>
</dbReference>
<dbReference type="Proteomes" id="UP000001868">
    <property type="component" value="Chromosome"/>
</dbReference>
<keyword evidence="3" id="KW-0804">Transcription</keyword>
<dbReference type="InterPro" id="IPR011711">
    <property type="entry name" value="GntR_C"/>
</dbReference>
<dbReference type="InterPro" id="IPR036388">
    <property type="entry name" value="WH-like_DNA-bd_sf"/>
</dbReference>
<dbReference type="Gene3D" id="1.20.120.530">
    <property type="entry name" value="GntR ligand-binding domain-like"/>
    <property type="match status" value="1"/>
</dbReference>
<dbReference type="PROSITE" id="PS50949">
    <property type="entry name" value="HTH_GNTR"/>
    <property type="match status" value="1"/>
</dbReference>
<dbReference type="Pfam" id="PF00392">
    <property type="entry name" value="GntR"/>
    <property type="match status" value="1"/>
</dbReference>
<dbReference type="SMART" id="SM00345">
    <property type="entry name" value="HTH_GNTR"/>
    <property type="match status" value="1"/>
</dbReference>
<dbReference type="SUPFAM" id="SSF46785">
    <property type="entry name" value="Winged helix' DNA-binding domain"/>
    <property type="match status" value="1"/>
</dbReference>
<organism evidence="5 6">
    <name type="scientific">Phenylobacterium zucineum (strain HLK1)</name>
    <dbReference type="NCBI Taxonomy" id="450851"/>
    <lineage>
        <taxon>Bacteria</taxon>
        <taxon>Pseudomonadati</taxon>
        <taxon>Pseudomonadota</taxon>
        <taxon>Alphaproteobacteria</taxon>
        <taxon>Caulobacterales</taxon>
        <taxon>Caulobacteraceae</taxon>
        <taxon>Phenylobacterium</taxon>
    </lineage>
</organism>
<reference evidence="5 6" key="1">
    <citation type="journal article" date="2008" name="BMC Genomics">
        <title>Complete genome of Phenylobacterium zucineum - a novel facultative intracellular bacterium isolated from human erythroleukemia cell line K562.</title>
        <authorList>
            <person name="Luo Y."/>
            <person name="Xu X."/>
            <person name="Ding Z."/>
            <person name="Liu Z."/>
            <person name="Zhang B."/>
            <person name="Yan Z."/>
            <person name="Sun J."/>
            <person name="Hu S."/>
            <person name="Hu X."/>
        </authorList>
    </citation>
    <scope>NUCLEOTIDE SEQUENCE [LARGE SCALE GENOMIC DNA]</scope>
    <source>
        <strain evidence="5 6">HLK1</strain>
    </source>
</reference>
<evidence type="ECO:0000259" key="4">
    <source>
        <dbReference type="PROSITE" id="PS50949"/>
    </source>
</evidence>
<evidence type="ECO:0000256" key="3">
    <source>
        <dbReference type="ARBA" id="ARBA00023163"/>
    </source>
</evidence>
<dbReference type="HOGENOM" id="CLU_017584_5_5_5"/>
<dbReference type="GO" id="GO:0003700">
    <property type="term" value="F:DNA-binding transcription factor activity"/>
    <property type="evidence" value="ECO:0007669"/>
    <property type="project" value="InterPro"/>
</dbReference>
<dbReference type="Gene3D" id="1.10.10.10">
    <property type="entry name" value="Winged helix-like DNA-binding domain superfamily/Winged helix DNA-binding domain"/>
    <property type="match status" value="1"/>
</dbReference>
<keyword evidence="2" id="KW-0238">DNA-binding</keyword>
<evidence type="ECO:0000313" key="6">
    <source>
        <dbReference type="Proteomes" id="UP000001868"/>
    </source>
</evidence>
<dbReference type="InterPro" id="IPR036390">
    <property type="entry name" value="WH_DNA-bd_sf"/>
</dbReference>
<dbReference type="InterPro" id="IPR008920">
    <property type="entry name" value="TF_FadR/GntR_C"/>
</dbReference>
<dbReference type="PANTHER" id="PTHR43537:SF24">
    <property type="entry name" value="GLUCONATE OPERON TRANSCRIPTIONAL REPRESSOR"/>
    <property type="match status" value="1"/>
</dbReference>
<dbReference type="GO" id="GO:0003677">
    <property type="term" value="F:DNA binding"/>
    <property type="evidence" value="ECO:0007669"/>
    <property type="project" value="UniProtKB-KW"/>
</dbReference>
<dbReference type="STRING" id="450851.PHZ_c2130"/>
<dbReference type="eggNOG" id="COG1802">
    <property type="taxonomic scope" value="Bacteria"/>
</dbReference>
<dbReference type="SUPFAM" id="SSF48008">
    <property type="entry name" value="GntR ligand-binding domain-like"/>
    <property type="match status" value="1"/>
</dbReference>
<keyword evidence="1" id="KW-0805">Transcription regulation</keyword>
<evidence type="ECO:0000256" key="1">
    <source>
        <dbReference type="ARBA" id="ARBA00023015"/>
    </source>
</evidence>
<dbReference type="CDD" id="cd07377">
    <property type="entry name" value="WHTH_GntR"/>
    <property type="match status" value="1"/>
</dbReference>
<name>B4REL5_PHEZH</name>
<gene>
    <name evidence="5" type="ordered locus">PHZ_c2130</name>
</gene>
<dbReference type="OrthoDB" id="8114900at2"/>